<feature type="compositionally biased region" description="Basic and acidic residues" evidence="1">
    <location>
        <begin position="137"/>
        <end position="148"/>
    </location>
</feature>
<feature type="compositionally biased region" description="Polar residues" evidence="1">
    <location>
        <begin position="51"/>
        <end position="61"/>
    </location>
</feature>
<comment type="caution">
    <text evidence="2">The sequence shown here is derived from an EMBL/GenBank/DDBJ whole genome shotgun (WGS) entry which is preliminary data.</text>
</comment>
<gene>
    <name evidence="2" type="ORF">NDU88_006600</name>
</gene>
<dbReference type="AlphaFoldDB" id="A0AAV7SQ00"/>
<name>A0AAV7SQ00_PLEWA</name>
<proteinExistence type="predicted"/>
<sequence>MGYLRVRRLCPTLPPPGDAASRDPGTRRSAPHSGREASSRKWDLPREEGSSWGQESPSPETSGGGLCRERKNWGWHHVLPGDPSPQIPNRPASPVGNLPAEPGRRSRSSERSANPGSDPSCRARNEYSRSSQGRVADPGKRAPDRRDPTSGVGAGA</sequence>
<feature type="compositionally biased region" description="Basic and acidic residues" evidence="1">
    <location>
        <begin position="33"/>
        <end position="49"/>
    </location>
</feature>
<dbReference type="Proteomes" id="UP001066276">
    <property type="component" value="Chromosome 4_2"/>
</dbReference>
<evidence type="ECO:0000313" key="3">
    <source>
        <dbReference type="Proteomes" id="UP001066276"/>
    </source>
</evidence>
<organism evidence="2 3">
    <name type="scientific">Pleurodeles waltl</name>
    <name type="common">Iberian ribbed newt</name>
    <dbReference type="NCBI Taxonomy" id="8319"/>
    <lineage>
        <taxon>Eukaryota</taxon>
        <taxon>Metazoa</taxon>
        <taxon>Chordata</taxon>
        <taxon>Craniata</taxon>
        <taxon>Vertebrata</taxon>
        <taxon>Euteleostomi</taxon>
        <taxon>Amphibia</taxon>
        <taxon>Batrachia</taxon>
        <taxon>Caudata</taxon>
        <taxon>Salamandroidea</taxon>
        <taxon>Salamandridae</taxon>
        <taxon>Pleurodelinae</taxon>
        <taxon>Pleurodeles</taxon>
    </lineage>
</organism>
<feature type="region of interest" description="Disordered" evidence="1">
    <location>
        <begin position="1"/>
        <end position="156"/>
    </location>
</feature>
<keyword evidence="3" id="KW-1185">Reference proteome</keyword>
<evidence type="ECO:0000256" key="1">
    <source>
        <dbReference type="SAM" id="MobiDB-lite"/>
    </source>
</evidence>
<protein>
    <submittedName>
        <fullName evidence="2">Uncharacterized protein</fullName>
    </submittedName>
</protein>
<reference evidence="2" key="1">
    <citation type="journal article" date="2022" name="bioRxiv">
        <title>Sequencing and chromosome-scale assembly of the giantPleurodeles waltlgenome.</title>
        <authorList>
            <person name="Brown T."/>
            <person name="Elewa A."/>
            <person name="Iarovenko S."/>
            <person name="Subramanian E."/>
            <person name="Araus A.J."/>
            <person name="Petzold A."/>
            <person name="Susuki M."/>
            <person name="Suzuki K.-i.T."/>
            <person name="Hayashi T."/>
            <person name="Toyoda A."/>
            <person name="Oliveira C."/>
            <person name="Osipova E."/>
            <person name="Leigh N.D."/>
            <person name="Simon A."/>
            <person name="Yun M.H."/>
        </authorList>
    </citation>
    <scope>NUCLEOTIDE SEQUENCE</scope>
    <source>
        <strain evidence="2">20211129_DDA</strain>
        <tissue evidence="2">Liver</tissue>
    </source>
</reference>
<accession>A0AAV7SQ00</accession>
<dbReference type="EMBL" id="JANPWB010000008">
    <property type="protein sequence ID" value="KAJ1166192.1"/>
    <property type="molecule type" value="Genomic_DNA"/>
</dbReference>
<evidence type="ECO:0000313" key="2">
    <source>
        <dbReference type="EMBL" id="KAJ1166192.1"/>
    </source>
</evidence>